<dbReference type="InterPro" id="IPR015928">
    <property type="entry name" value="Aconitase/3IPM_dehydase_swvl"/>
</dbReference>
<name>A0A1A3H147_MYCMU</name>
<comment type="catalytic activity">
    <reaction evidence="1">
        <text>(2R,3S)-3-isopropylmalate = (2S)-2-isopropylmalate</text>
        <dbReference type="Rhea" id="RHEA:32287"/>
        <dbReference type="ChEBI" id="CHEBI:1178"/>
        <dbReference type="ChEBI" id="CHEBI:35121"/>
        <dbReference type="EC" id="4.2.1.33"/>
    </reaction>
</comment>
<comment type="caution">
    <text evidence="12">The sequence shown here is derived from an EMBL/GenBank/DDBJ whole genome shotgun (WGS) entry which is preliminary data.</text>
</comment>
<dbReference type="PANTHER" id="PTHR43345:SF9">
    <property type="entry name" value="3-ISOPROPYLMALATE DEHYDRATASE SMALL SUBUNIT"/>
    <property type="match status" value="1"/>
</dbReference>
<reference evidence="12 13" key="1">
    <citation type="submission" date="2016-06" db="EMBL/GenBank/DDBJ databases">
        <authorList>
            <person name="Kjaerup R.B."/>
            <person name="Dalgaard T.S."/>
            <person name="Juul-Madsen H.R."/>
        </authorList>
    </citation>
    <scope>NUCLEOTIDE SEQUENCE [LARGE SCALE GENOMIC DNA]</scope>
    <source>
        <strain evidence="12 13">1127319.6</strain>
    </source>
</reference>
<dbReference type="PANTHER" id="PTHR43345">
    <property type="entry name" value="3-ISOPROPYLMALATE DEHYDRATASE SMALL SUBUNIT 2-RELATED-RELATED"/>
    <property type="match status" value="1"/>
</dbReference>
<comment type="pathway">
    <text evidence="2">Amino-acid biosynthesis; L-leucine biosynthesis; L-leucine from 3-methyl-2-oxobutanoate: step 2/4.</text>
</comment>
<sequence length="186" mass="19568">MTASFTGRVWVFGDDLNTDAMYPAFAMKMEPAEAARHIFYEVRPGWTDDVQRGDVVVAGRNFGVGSSRPVAALFTELGVAGLVAEEFNSLFFRNAVNAGLPAMTLPGATRLFTEGDTGTFDLAEGTWRNESTGAAGEVTPLPGLLLDIVSSGGVMPRLAEQGYLPSELAGLLRSSTVAMRSAGSGA</sequence>
<evidence type="ECO:0000256" key="8">
    <source>
        <dbReference type="ARBA" id="ARBA00023304"/>
    </source>
</evidence>
<dbReference type="InterPro" id="IPR050075">
    <property type="entry name" value="LeuD"/>
</dbReference>
<dbReference type="RefSeq" id="WP_064981196.1">
    <property type="nucleotide sequence ID" value="NZ_LZLC01000112.1"/>
</dbReference>
<dbReference type="EMBL" id="LZLC01000112">
    <property type="protein sequence ID" value="OBJ42017.1"/>
    <property type="molecule type" value="Genomic_DNA"/>
</dbReference>
<keyword evidence="5" id="KW-0432">Leucine biosynthesis</keyword>
<gene>
    <name evidence="12" type="ORF">A5630_00015</name>
</gene>
<evidence type="ECO:0000259" key="11">
    <source>
        <dbReference type="Pfam" id="PF00694"/>
    </source>
</evidence>
<dbReference type="Pfam" id="PF00694">
    <property type="entry name" value="Aconitase_C"/>
    <property type="match status" value="1"/>
</dbReference>
<dbReference type="Gene3D" id="3.20.19.10">
    <property type="entry name" value="Aconitase, domain 4"/>
    <property type="match status" value="1"/>
</dbReference>
<proteinExistence type="predicted"/>
<keyword evidence="7" id="KW-0456">Lyase</keyword>
<dbReference type="STRING" id="56689.GCA_001291445_01379"/>
<dbReference type="GO" id="GO:0009098">
    <property type="term" value="P:L-leucine biosynthetic process"/>
    <property type="evidence" value="ECO:0007669"/>
    <property type="project" value="UniProtKB-KW"/>
</dbReference>
<dbReference type="GO" id="GO:0003861">
    <property type="term" value="F:3-isopropylmalate dehydratase activity"/>
    <property type="evidence" value="ECO:0007669"/>
    <property type="project" value="UniProtKB-EC"/>
</dbReference>
<dbReference type="InterPro" id="IPR000573">
    <property type="entry name" value="AconitaseA/IPMdHydase_ssu_swvl"/>
</dbReference>
<evidence type="ECO:0000256" key="7">
    <source>
        <dbReference type="ARBA" id="ARBA00023239"/>
    </source>
</evidence>
<protein>
    <recommendedName>
        <fullName evidence="4">3-isopropylmalate dehydratase small subunit</fullName>
        <ecNumber evidence="3">4.2.1.33</ecNumber>
    </recommendedName>
    <alternativeName>
        <fullName evidence="9">Alpha-IPM isomerase</fullName>
    </alternativeName>
    <alternativeName>
        <fullName evidence="10">Isopropylmalate isomerase</fullName>
    </alternativeName>
</protein>
<evidence type="ECO:0000256" key="9">
    <source>
        <dbReference type="ARBA" id="ARBA00031631"/>
    </source>
</evidence>
<evidence type="ECO:0000313" key="12">
    <source>
        <dbReference type="EMBL" id="OBJ42017.1"/>
    </source>
</evidence>
<accession>A0A1A3H147</accession>
<dbReference type="InterPro" id="IPR011827">
    <property type="entry name" value="LeuD_type2/HacB/DmdB"/>
</dbReference>
<keyword evidence="6" id="KW-0028">Amino-acid biosynthesis</keyword>
<dbReference type="AlphaFoldDB" id="A0A1A3H147"/>
<dbReference type="OrthoDB" id="9777465at2"/>
<evidence type="ECO:0000256" key="2">
    <source>
        <dbReference type="ARBA" id="ARBA00004729"/>
    </source>
</evidence>
<evidence type="ECO:0000313" key="13">
    <source>
        <dbReference type="Proteomes" id="UP000093898"/>
    </source>
</evidence>
<keyword evidence="8" id="KW-0100">Branched-chain amino acid biosynthesis</keyword>
<evidence type="ECO:0000256" key="3">
    <source>
        <dbReference type="ARBA" id="ARBA00011998"/>
    </source>
</evidence>
<evidence type="ECO:0000256" key="4">
    <source>
        <dbReference type="ARBA" id="ARBA00017233"/>
    </source>
</evidence>
<dbReference type="Proteomes" id="UP000093898">
    <property type="component" value="Unassembled WGS sequence"/>
</dbReference>
<evidence type="ECO:0000256" key="6">
    <source>
        <dbReference type="ARBA" id="ARBA00022605"/>
    </source>
</evidence>
<dbReference type="SUPFAM" id="SSF52016">
    <property type="entry name" value="LeuD/IlvD-like"/>
    <property type="match status" value="1"/>
</dbReference>
<dbReference type="NCBIfam" id="TIGR02087">
    <property type="entry name" value="LEUD_arch"/>
    <property type="match status" value="1"/>
</dbReference>
<dbReference type="EC" id="4.2.1.33" evidence="3"/>
<evidence type="ECO:0000256" key="5">
    <source>
        <dbReference type="ARBA" id="ARBA00022430"/>
    </source>
</evidence>
<feature type="domain" description="Aconitase A/isopropylmalate dehydratase small subunit swivel" evidence="11">
    <location>
        <begin position="52"/>
        <end position="104"/>
    </location>
</feature>
<evidence type="ECO:0000256" key="1">
    <source>
        <dbReference type="ARBA" id="ARBA00000491"/>
    </source>
</evidence>
<organism evidence="12 13">
    <name type="scientific">Mycolicibacterium mucogenicum</name>
    <name type="common">Mycobacterium mucogenicum</name>
    <dbReference type="NCBI Taxonomy" id="56689"/>
    <lineage>
        <taxon>Bacteria</taxon>
        <taxon>Bacillati</taxon>
        <taxon>Actinomycetota</taxon>
        <taxon>Actinomycetes</taxon>
        <taxon>Mycobacteriales</taxon>
        <taxon>Mycobacteriaceae</taxon>
        <taxon>Mycolicibacterium</taxon>
    </lineage>
</organism>
<evidence type="ECO:0000256" key="10">
    <source>
        <dbReference type="ARBA" id="ARBA00033368"/>
    </source>
</evidence>